<organism evidence="8">
    <name type="scientific">Photinus pyralis</name>
    <name type="common">Common eastern firefly</name>
    <name type="synonym">Lampyris pyralis</name>
    <dbReference type="NCBI Taxonomy" id="7054"/>
    <lineage>
        <taxon>Eukaryota</taxon>
        <taxon>Metazoa</taxon>
        <taxon>Ecdysozoa</taxon>
        <taxon>Arthropoda</taxon>
        <taxon>Hexapoda</taxon>
        <taxon>Insecta</taxon>
        <taxon>Pterygota</taxon>
        <taxon>Neoptera</taxon>
        <taxon>Endopterygota</taxon>
        <taxon>Coleoptera</taxon>
        <taxon>Polyphaga</taxon>
        <taxon>Elateriformia</taxon>
        <taxon>Elateroidea</taxon>
        <taxon>Lampyridae</taxon>
        <taxon>Lampyrinae</taxon>
        <taxon>Photinus</taxon>
    </lineage>
</organism>
<feature type="domain" description="Amino acid transporter transmembrane" evidence="7">
    <location>
        <begin position="81"/>
        <end position="484"/>
    </location>
</feature>
<dbReference type="EMBL" id="VVIM01000005">
    <property type="protein sequence ID" value="KAB0799597.1"/>
    <property type="molecule type" value="Genomic_DNA"/>
</dbReference>
<dbReference type="OrthoDB" id="1684102at2759"/>
<keyword evidence="4 6" id="KW-0472">Membrane</keyword>
<feature type="transmembrane region" description="Helical" evidence="6">
    <location>
        <begin position="399"/>
        <end position="419"/>
    </location>
</feature>
<dbReference type="InterPro" id="IPR013057">
    <property type="entry name" value="AA_transpt_TM"/>
</dbReference>
<reference evidence="9" key="3">
    <citation type="submission" date="2019-08" db="EMBL/GenBank/DDBJ databases">
        <authorList>
            <consortium name="Photinus pyralis genome working group"/>
            <person name="Fallon T.R."/>
            <person name="Sander Lower S.E."/>
            <person name="Weng J.-K."/>
        </authorList>
    </citation>
    <scope>NUCLEOTIDE SEQUENCE</scope>
    <source>
        <strain evidence="9">1611_PpyrPB1</strain>
        <tissue evidence="9">Whole body</tissue>
    </source>
</reference>
<feature type="compositionally biased region" description="Basic and acidic residues" evidence="5">
    <location>
        <begin position="27"/>
        <end position="36"/>
    </location>
</feature>
<dbReference type="GO" id="GO:0015179">
    <property type="term" value="F:L-amino acid transmembrane transporter activity"/>
    <property type="evidence" value="ECO:0007669"/>
    <property type="project" value="TreeGrafter"/>
</dbReference>
<feature type="transmembrane region" description="Helical" evidence="6">
    <location>
        <begin position="280"/>
        <end position="298"/>
    </location>
</feature>
<feature type="transmembrane region" description="Helical" evidence="6">
    <location>
        <begin position="177"/>
        <end position="202"/>
    </location>
</feature>
<feature type="transmembrane region" description="Helical" evidence="6">
    <location>
        <begin position="310"/>
        <end position="335"/>
    </location>
</feature>
<protein>
    <recommendedName>
        <fullName evidence="7">Amino acid transporter transmembrane domain-containing protein</fullName>
    </recommendedName>
</protein>
<dbReference type="GO" id="GO:0005774">
    <property type="term" value="C:vacuolar membrane"/>
    <property type="evidence" value="ECO:0007669"/>
    <property type="project" value="TreeGrafter"/>
</dbReference>
<evidence type="ECO:0000313" key="10">
    <source>
        <dbReference type="Proteomes" id="UP000327044"/>
    </source>
</evidence>
<reference evidence="9 10" key="2">
    <citation type="journal article" date="2018" name="Elife">
        <title>Firefly genomes illuminate parallel origins of bioluminescence in beetles.</title>
        <authorList>
            <person name="Fallon T.R."/>
            <person name="Lower S.E."/>
            <person name="Chang C.H."/>
            <person name="Bessho-Uehara M."/>
            <person name="Martin G.J."/>
            <person name="Bewick A.J."/>
            <person name="Behringer M."/>
            <person name="Debat H.J."/>
            <person name="Wong I."/>
            <person name="Day J.C."/>
            <person name="Suvorov A."/>
            <person name="Silva C.J."/>
            <person name="Stanger-Hall K.F."/>
            <person name="Hall D.W."/>
            <person name="Schmitz R.J."/>
            <person name="Nelson D.R."/>
            <person name="Lewis S.M."/>
            <person name="Shigenobu S."/>
            <person name="Bybee S.M."/>
            <person name="Larracuente A.M."/>
            <person name="Oba Y."/>
            <person name="Weng J.K."/>
        </authorList>
    </citation>
    <scope>NUCLEOTIDE SEQUENCE [LARGE SCALE GENOMIC DNA]</scope>
    <source>
        <strain evidence="9">1611_PpyrPB1</strain>
        <tissue evidence="9">Whole body</tissue>
    </source>
</reference>
<gene>
    <name evidence="9" type="ORF">PPYR_07477</name>
</gene>
<reference evidence="8" key="1">
    <citation type="journal article" date="2016" name="Sci. Rep.">
        <title>Molecular characterization of firefly nuptial gifts: a multi-omics approach sheds light on postcopulatory sexual selection.</title>
        <authorList>
            <person name="Al-Wathiqui N."/>
            <person name="Fallon T.R."/>
            <person name="South A."/>
            <person name="Weng J.K."/>
            <person name="Lewis S.M."/>
        </authorList>
    </citation>
    <scope>NUCLEOTIDE SEQUENCE</scope>
</reference>
<dbReference type="FunCoup" id="A0A1Y1KGU6">
    <property type="interactions" value="140"/>
</dbReference>
<evidence type="ECO:0000313" key="8">
    <source>
        <dbReference type="EMBL" id="JAV59808.1"/>
    </source>
</evidence>
<feature type="transmembrane region" description="Helical" evidence="6">
    <location>
        <begin position="214"/>
        <end position="231"/>
    </location>
</feature>
<feature type="compositionally biased region" description="Polar residues" evidence="5">
    <location>
        <begin position="38"/>
        <end position="47"/>
    </location>
</feature>
<dbReference type="Proteomes" id="UP000327044">
    <property type="component" value="Unassembled WGS sequence"/>
</dbReference>
<dbReference type="AlphaFoldDB" id="A0A1Y1KGU6"/>
<evidence type="ECO:0000256" key="5">
    <source>
        <dbReference type="SAM" id="MobiDB-lite"/>
    </source>
</evidence>
<evidence type="ECO:0000256" key="3">
    <source>
        <dbReference type="ARBA" id="ARBA00022989"/>
    </source>
</evidence>
<evidence type="ECO:0000259" key="7">
    <source>
        <dbReference type="Pfam" id="PF01490"/>
    </source>
</evidence>
<evidence type="ECO:0000313" key="9">
    <source>
        <dbReference type="EMBL" id="KAB0799597.1"/>
    </source>
</evidence>
<evidence type="ECO:0000256" key="4">
    <source>
        <dbReference type="ARBA" id="ARBA00023136"/>
    </source>
</evidence>
<dbReference type="InParanoid" id="A0A1Y1KGU6"/>
<keyword evidence="10" id="KW-1185">Reference proteome</keyword>
<dbReference type="PANTHER" id="PTHR22950">
    <property type="entry name" value="AMINO ACID TRANSPORTER"/>
    <property type="match status" value="1"/>
</dbReference>
<comment type="subcellular location">
    <subcellularLocation>
        <location evidence="1">Membrane</location>
        <topology evidence="1">Multi-pass membrane protein</topology>
    </subcellularLocation>
</comment>
<feature type="transmembrane region" description="Helical" evidence="6">
    <location>
        <begin position="355"/>
        <end position="378"/>
    </location>
</feature>
<feature type="region of interest" description="Disordered" evidence="5">
    <location>
        <begin position="1"/>
        <end position="51"/>
    </location>
</feature>
<keyword evidence="3 6" id="KW-1133">Transmembrane helix</keyword>
<proteinExistence type="predicted"/>
<sequence length="492" mass="54965">MTIHYGTLNQDVHSVNSNGHSTNKVKMKSDEKRPLLDNESQSDSTEVQNDDTVLDLSKPINTAGSTKVADYNPILNRDLEHPTSNFDTMIHLLKGNIGTGILAMPDAFRNSGWLVGIIGILFMGAICTHCMHMLVECAHELCRRTQLPFLSFAEVAELAFETGSETSKKYAKVAKSVINVFVCVTQIGFCCVYFVFVAANLHDIVKHYFVDINVHWYLFIILFPMVFINWVKNLKYLTPVSLFAAILTVSGLIITFVYVLQDLPKIETINAVSTWVQLPLFFGTAIYAFEGIGMVLPLENNMKTPQDFGGWTGVLNTGMVIVACLYTAVGFFGYLKYGDIAKLGSITLYLPPEEILAQSVRLMMAVAIFLSYCLQFYVPFNVIWPPLRGKLPTEKWRYYGEYACRTVLVIITFLLATAIPNIGSVISLVGAVSSSALALIFPPLIEIVTFYPNKLGKNNWILWKDIFIMLFGFVGFLFGSYVSILNIVYPEA</sequence>
<feature type="transmembrane region" description="Helical" evidence="6">
    <location>
        <begin position="240"/>
        <end position="260"/>
    </location>
</feature>
<keyword evidence="2 6" id="KW-0812">Transmembrane</keyword>
<evidence type="ECO:0000256" key="1">
    <source>
        <dbReference type="ARBA" id="ARBA00004141"/>
    </source>
</evidence>
<dbReference type="PANTHER" id="PTHR22950:SF349">
    <property type="entry name" value="AMINO ACID TRANSPORTER TRANSMEMBRANE DOMAIN-CONTAINING PROTEIN"/>
    <property type="match status" value="1"/>
</dbReference>
<evidence type="ECO:0000256" key="2">
    <source>
        <dbReference type="ARBA" id="ARBA00022692"/>
    </source>
</evidence>
<name>A0A1Y1KGU6_PHOPY</name>
<dbReference type="EMBL" id="GEZM01086058">
    <property type="protein sequence ID" value="JAV59808.1"/>
    <property type="molecule type" value="Transcribed_RNA"/>
</dbReference>
<accession>A0A1Y1KGU6</accession>
<feature type="compositionally biased region" description="Polar residues" evidence="5">
    <location>
        <begin position="7"/>
        <end position="24"/>
    </location>
</feature>
<dbReference type="Pfam" id="PF01490">
    <property type="entry name" value="Aa_trans"/>
    <property type="match status" value="1"/>
</dbReference>
<feature type="transmembrane region" description="Helical" evidence="6">
    <location>
        <begin position="113"/>
        <end position="135"/>
    </location>
</feature>
<evidence type="ECO:0000256" key="6">
    <source>
        <dbReference type="SAM" id="Phobius"/>
    </source>
</evidence>
<feature type="transmembrane region" description="Helical" evidence="6">
    <location>
        <begin position="466"/>
        <end position="489"/>
    </location>
</feature>